<dbReference type="Proteomes" id="UP000823629">
    <property type="component" value="Unassembled WGS sequence"/>
</dbReference>
<feature type="transmembrane region" description="Helical" evidence="9">
    <location>
        <begin position="33"/>
        <end position="55"/>
    </location>
</feature>
<evidence type="ECO:0000256" key="9">
    <source>
        <dbReference type="RuleBase" id="RU363032"/>
    </source>
</evidence>
<dbReference type="SUPFAM" id="SSF161098">
    <property type="entry name" value="MetI-like"/>
    <property type="match status" value="1"/>
</dbReference>
<evidence type="ECO:0000256" key="2">
    <source>
        <dbReference type="ARBA" id="ARBA00007069"/>
    </source>
</evidence>
<dbReference type="Gene3D" id="1.10.3720.10">
    <property type="entry name" value="MetI-like"/>
    <property type="match status" value="1"/>
</dbReference>
<keyword evidence="8 9" id="KW-0472">Membrane</keyword>
<protein>
    <submittedName>
        <fullName evidence="11">ABC transporter permease subunit</fullName>
    </submittedName>
</protein>
<proteinExistence type="inferred from homology"/>
<evidence type="ECO:0000256" key="8">
    <source>
        <dbReference type="ARBA" id="ARBA00023136"/>
    </source>
</evidence>
<keyword evidence="7 9" id="KW-1133">Transmembrane helix</keyword>
<dbReference type="PROSITE" id="PS50928">
    <property type="entry name" value="ABC_TM1"/>
    <property type="match status" value="1"/>
</dbReference>
<dbReference type="GO" id="GO:0055085">
    <property type="term" value="P:transmembrane transport"/>
    <property type="evidence" value="ECO:0007669"/>
    <property type="project" value="InterPro"/>
</dbReference>
<dbReference type="EMBL" id="JADING010000027">
    <property type="protein sequence ID" value="MBO8414052.1"/>
    <property type="molecule type" value="Genomic_DNA"/>
</dbReference>
<evidence type="ECO:0000256" key="3">
    <source>
        <dbReference type="ARBA" id="ARBA00022448"/>
    </source>
</evidence>
<accession>A0A9D9GKX7</accession>
<comment type="caution">
    <text evidence="11">The sequence shown here is derived from an EMBL/GenBank/DDBJ whole genome shotgun (WGS) entry which is preliminary data.</text>
</comment>
<name>A0A9D9GKX7_9BACL</name>
<dbReference type="PANTHER" id="PTHR30425">
    <property type="entry name" value="PHOSPHATE TRANSPORT SYSTEM PERMEASE PROTEIN PST"/>
    <property type="match status" value="1"/>
</dbReference>
<dbReference type="GO" id="GO:0005886">
    <property type="term" value="C:plasma membrane"/>
    <property type="evidence" value="ECO:0007669"/>
    <property type="project" value="UniProtKB-SubCell"/>
</dbReference>
<dbReference type="GO" id="GO:0006817">
    <property type="term" value="P:phosphate ion transport"/>
    <property type="evidence" value="ECO:0007669"/>
    <property type="project" value="UniProtKB-KW"/>
</dbReference>
<comment type="similarity">
    <text evidence="2">Belongs to the binding-protein-dependent transport system permease family. CysTW subfamily.</text>
</comment>
<evidence type="ECO:0000313" key="11">
    <source>
        <dbReference type="EMBL" id="MBO8414052.1"/>
    </source>
</evidence>
<dbReference type="InterPro" id="IPR051124">
    <property type="entry name" value="Phosphate_Transport_Permease"/>
</dbReference>
<evidence type="ECO:0000256" key="1">
    <source>
        <dbReference type="ARBA" id="ARBA00004651"/>
    </source>
</evidence>
<reference evidence="11" key="1">
    <citation type="submission" date="2020-10" db="EMBL/GenBank/DDBJ databases">
        <authorList>
            <person name="Gilroy R."/>
        </authorList>
    </citation>
    <scope>NUCLEOTIDE SEQUENCE</scope>
    <source>
        <strain evidence="11">1748</strain>
    </source>
</reference>
<evidence type="ECO:0000313" key="12">
    <source>
        <dbReference type="Proteomes" id="UP000823629"/>
    </source>
</evidence>
<dbReference type="InterPro" id="IPR000515">
    <property type="entry name" value="MetI-like"/>
</dbReference>
<feature type="non-terminal residue" evidence="11">
    <location>
        <position position="296"/>
    </location>
</feature>
<keyword evidence="4" id="KW-1003">Cell membrane</keyword>
<keyword evidence="3 9" id="KW-0813">Transport</keyword>
<feature type="domain" description="ABC transmembrane type-1" evidence="10">
    <location>
        <begin position="104"/>
        <end position="296"/>
    </location>
</feature>
<keyword evidence="6 9" id="KW-0812">Transmembrane</keyword>
<organism evidence="11 12">
    <name type="scientific">Candidatus Scatoplasma merdavium</name>
    <dbReference type="NCBI Taxonomy" id="2840932"/>
    <lineage>
        <taxon>Bacteria</taxon>
        <taxon>Bacillati</taxon>
        <taxon>Bacillota</taxon>
        <taxon>Bacilli</taxon>
        <taxon>Bacillales</taxon>
        <taxon>Candidatus Scatoplasma</taxon>
    </lineage>
</organism>
<feature type="transmembrane region" description="Helical" evidence="9">
    <location>
        <begin position="184"/>
        <end position="208"/>
    </location>
</feature>
<dbReference type="Pfam" id="PF00528">
    <property type="entry name" value="BPD_transp_1"/>
    <property type="match status" value="1"/>
</dbReference>
<dbReference type="PANTHER" id="PTHR30425:SF1">
    <property type="entry name" value="PHOSPHATE TRANSPORT SYSTEM PERMEASE PROTEIN PSTC"/>
    <property type="match status" value="1"/>
</dbReference>
<evidence type="ECO:0000259" key="10">
    <source>
        <dbReference type="PROSITE" id="PS50928"/>
    </source>
</evidence>
<reference evidence="11" key="2">
    <citation type="journal article" date="2021" name="PeerJ">
        <title>Extensive microbial diversity within the chicken gut microbiome revealed by metagenomics and culture.</title>
        <authorList>
            <person name="Gilroy R."/>
            <person name="Ravi A."/>
            <person name="Getino M."/>
            <person name="Pursley I."/>
            <person name="Horton D.L."/>
            <person name="Alikhan N.F."/>
            <person name="Baker D."/>
            <person name="Gharbi K."/>
            <person name="Hall N."/>
            <person name="Watson M."/>
            <person name="Adriaenssens E.M."/>
            <person name="Foster-Nyarko E."/>
            <person name="Jarju S."/>
            <person name="Secka A."/>
            <person name="Antonio M."/>
            <person name="Oren A."/>
            <person name="Chaudhuri R.R."/>
            <person name="La Ragione R."/>
            <person name="Hildebrand F."/>
            <person name="Pallen M.J."/>
        </authorList>
    </citation>
    <scope>NUCLEOTIDE SEQUENCE</scope>
    <source>
        <strain evidence="11">1748</strain>
    </source>
</reference>
<feature type="transmembrane region" description="Helical" evidence="9">
    <location>
        <begin position="108"/>
        <end position="130"/>
    </location>
</feature>
<feature type="transmembrane region" description="Helical" evidence="9">
    <location>
        <begin position="151"/>
        <end position="172"/>
    </location>
</feature>
<dbReference type="InterPro" id="IPR035906">
    <property type="entry name" value="MetI-like_sf"/>
</dbReference>
<evidence type="ECO:0000256" key="6">
    <source>
        <dbReference type="ARBA" id="ARBA00022692"/>
    </source>
</evidence>
<evidence type="ECO:0000256" key="7">
    <source>
        <dbReference type="ARBA" id="ARBA00022989"/>
    </source>
</evidence>
<dbReference type="CDD" id="cd06261">
    <property type="entry name" value="TM_PBP2"/>
    <property type="match status" value="1"/>
</dbReference>
<gene>
    <name evidence="11" type="ORF">IAC78_01020</name>
</gene>
<dbReference type="AlphaFoldDB" id="A0A9D9GKX7"/>
<keyword evidence="5" id="KW-0592">Phosphate transport</keyword>
<evidence type="ECO:0000256" key="5">
    <source>
        <dbReference type="ARBA" id="ARBA00022592"/>
    </source>
</evidence>
<sequence>MVNQETINVQQTIQENDIKRAERWKKADKIVRFFFLAITCICSSVIIVVTIFIAFKGLLPFFKTYTENGQSGHINALFFFSGLRFNNGYDPVTGTYLYGVMYLAFNTIYLNLFAAIISIPTAVLTSLFIARTAPKVLSKGIQTGVDLLASIPSVIYGIFGVGIIIPAIKVIARSLGFSSASGVSLLSGAIILALMSLPTMISVSVTALKSVDKSLINGSLALGASKAQTDFKICLKAAKSGIFAGIILGLGRALGEATAISMVCGSPTYGITLNPFDPIMTLTSQMMLSIGEAVPN</sequence>
<evidence type="ECO:0000256" key="4">
    <source>
        <dbReference type="ARBA" id="ARBA00022475"/>
    </source>
</evidence>
<comment type="subcellular location">
    <subcellularLocation>
        <location evidence="1 9">Cell membrane</location>
        <topology evidence="1 9">Multi-pass membrane protein</topology>
    </subcellularLocation>
</comment>